<proteinExistence type="inferred from homology"/>
<dbReference type="Gramene" id="LPERR01G00020.1">
    <property type="protein sequence ID" value="LPERR01G00020.1"/>
    <property type="gene ID" value="LPERR01G00020"/>
</dbReference>
<dbReference type="SUPFAM" id="SSF47923">
    <property type="entry name" value="Ypt/Rab-GAP domain of gyp1p"/>
    <property type="match status" value="2"/>
</dbReference>
<dbReference type="PANTHER" id="PTHR11709">
    <property type="entry name" value="MULTI-COPPER OXIDASE"/>
    <property type="match status" value="1"/>
</dbReference>
<dbReference type="Pfam" id="PF07732">
    <property type="entry name" value="Cu-oxidase_3"/>
    <property type="match status" value="1"/>
</dbReference>
<dbReference type="EnsemblPlants" id="LPERR01G00020.1">
    <property type="protein sequence ID" value="LPERR01G00020.1"/>
    <property type="gene ID" value="LPERR01G00020"/>
</dbReference>
<evidence type="ECO:0000256" key="1">
    <source>
        <dbReference type="ARBA" id="ARBA00010609"/>
    </source>
</evidence>
<dbReference type="Pfam" id="PF07731">
    <property type="entry name" value="Cu-oxidase_2"/>
    <property type="match status" value="1"/>
</dbReference>
<dbReference type="InterPro" id="IPR035969">
    <property type="entry name" value="Rab-GAP_TBC_sf"/>
</dbReference>
<dbReference type="Pfam" id="PF00394">
    <property type="entry name" value="Cu-oxidase"/>
    <property type="match status" value="1"/>
</dbReference>
<dbReference type="Gene3D" id="2.60.40.420">
    <property type="entry name" value="Cupredoxins - blue copper proteins"/>
    <property type="match status" value="3"/>
</dbReference>
<dbReference type="PROSITE" id="PS50086">
    <property type="entry name" value="TBC_RABGAP"/>
    <property type="match status" value="1"/>
</dbReference>
<dbReference type="SUPFAM" id="SSF49503">
    <property type="entry name" value="Cupredoxins"/>
    <property type="match status" value="3"/>
</dbReference>
<name>A0A0D9UVP5_9ORYZ</name>
<feature type="compositionally biased region" description="Polar residues" evidence="2">
    <location>
        <begin position="165"/>
        <end position="179"/>
    </location>
</feature>
<dbReference type="Gene3D" id="1.10.8.270">
    <property type="entry name" value="putative rabgap domain of human tbc1 domain family member 14 like domains"/>
    <property type="match status" value="1"/>
</dbReference>
<evidence type="ECO:0000256" key="2">
    <source>
        <dbReference type="SAM" id="MobiDB-lite"/>
    </source>
</evidence>
<keyword evidence="5" id="KW-1185">Reference proteome</keyword>
<dbReference type="HOGENOM" id="CLU_260807_0_0_1"/>
<dbReference type="InterPro" id="IPR001117">
    <property type="entry name" value="Cu-oxidase_2nd"/>
</dbReference>
<reference evidence="4" key="3">
    <citation type="submission" date="2015-04" db="UniProtKB">
        <authorList>
            <consortium name="EnsemblPlants"/>
        </authorList>
    </citation>
    <scope>IDENTIFICATION</scope>
</reference>
<protein>
    <recommendedName>
        <fullName evidence="3">Rab-GAP TBC domain-containing protein</fullName>
    </recommendedName>
</protein>
<dbReference type="FunFam" id="2.60.40.420:FF:000016">
    <property type="entry name" value="Monocopper oxidase-like protein"/>
    <property type="match status" value="1"/>
</dbReference>
<dbReference type="GO" id="GO:0005507">
    <property type="term" value="F:copper ion binding"/>
    <property type="evidence" value="ECO:0007669"/>
    <property type="project" value="InterPro"/>
</dbReference>
<sequence length="1310" mass="146996">MSSAAGQDTAAGDYIKWMCGAGGRAGGAMANLHRGVGSLVRDIGEPCLNPSPVKGSKMLKPEKWHTCFDSDGKVIGFRKALKFIVLGGVDPTIRAEVWEFLLGCYALSSTSEYRRKLRAVRREKYQYLVRQCQSMHPSIGTGELAYAVGSKLMDVRTMSKETHNGEVSTSHEASQNTAGDSLEDSKLNYGCGGTPQSQKRKSCSKSAELVGYVHNDTSLYDSSNFIMSSTEVNSCSKDSRDYNDMGEPRYDTETFDDYPSLPVTNLFSNGGVGSNGVDKNRCSFSVPEDRLRHRDERMHSFQINNNIDLVIESNSCSSDVFRASNSDSAIFHSDAYKQDRWLDDNCYNREIIDSLRISDAPEADFADGTKSNSLVDSKDRVSEWLWTLHRIVVDVVRTDSHLDFYGESRNMARMSDILAVYAWVDPSTGYCQGMSDLLSPFVVLYEDDADAFWCFEMLLRRMRENFQMEGPTGVMKQLQALWKIMETTDVELFEHLSAIGAESLHFAFRMLLVLFRRELSFEESLSMWEMMWAADFDEDVILHLEENCLEPLLVDMRNDLSCISCEVKEEHRMNSYARRKSKSRKPYDKNGEMRCNLPVKPNTRNPLCGLSGATIWARHQQMSHISTNVFSKNGDDDLPIFCVAAILMFNDNVLKINVKRCVRMALKLRKKYIYKGNLYIKHRYILENNRQSGGKIIEKAAMLVVLPTPLHSLHWPEPPPMDLESVRRRRRGSGLLLLVVVVVVAQAGDPYAYYEWEVSYLKGKSGAAIGINGQLPGPALNVTTNWNLVVNVHNGLDEPLLLTWHGVQQRKSPWQDGVGGTNCAIPPGWNWTYQFQVKDQVGSFFYAPSTALHRAAGGYGPITINNRDVIPIPFPLPDGGDILLFLADSWSWGDADHRALRRALDAGQPLGPPVAVLINGLGPYRYNDTLVPPGVVYERINVDPGRTYRLRVHNVGVSTSFNFRIQGHNLLLVEAEGSYTSQLNYTNMDIHVGQSYSFLVTMDQNASSDYYVVASARFLPDALAAGVAVLHYSNSQGPPSGPLPDAPDDQYDTAFSINQARSIRWNVTASGARPNPQGSFHYGDITVTDVYLLQSRPPELIDGRMRATLNGISYIAPSTPLMLAQLFNVPGVYKLDFPNRPMNRLPKLDTSIINGTYKGFMEIIFQNNATSVQSYHLDGYAFFVVGMDYGLWTENSRGTYNKWDGVARSTIQVYPGAWTAVLVFLDNAGIWNLRVENLDAWYLGQEVYISVVNPEDSSNKTVLPLPDNTIFCGALSSLQKEQSHRFQYSEASRIAQLWKKVFFMAFLALW</sequence>
<dbReference type="Pfam" id="PF00566">
    <property type="entry name" value="RabGAP-TBC"/>
    <property type="match status" value="1"/>
</dbReference>
<comment type="similarity">
    <text evidence="1">Belongs to the multicopper oxidase family.</text>
</comment>
<reference evidence="5" key="2">
    <citation type="submission" date="2013-12" db="EMBL/GenBank/DDBJ databases">
        <authorList>
            <person name="Yu Y."/>
            <person name="Lee S."/>
            <person name="de Baynast K."/>
            <person name="Wissotski M."/>
            <person name="Liu L."/>
            <person name="Talag J."/>
            <person name="Goicoechea J."/>
            <person name="Angelova A."/>
            <person name="Jetty R."/>
            <person name="Kudrna D."/>
            <person name="Golser W."/>
            <person name="Rivera L."/>
            <person name="Zhang J."/>
            <person name="Wing R."/>
        </authorList>
    </citation>
    <scope>NUCLEOTIDE SEQUENCE</scope>
</reference>
<dbReference type="InterPro" id="IPR011706">
    <property type="entry name" value="Cu-oxidase_C"/>
</dbReference>
<dbReference type="PANTHER" id="PTHR11709:SF516">
    <property type="entry name" value="OS01G0100400 PROTEIN"/>
    <property type="match status" value="1"/>
</dbReference>
<evidence type="ECO:0000259" key="3">
    <source>
        <dbReference type="PROSITE" id="PS50086"/>
    </source>
</evidence>
<dbReference type="Proteomes" id="UP000032180">
    <property type="component" value="Chromosome 1"/>
</dbReference>
<organism evidence="4 5">
    <name type="scientific">Leersia perrieri</name>
    <dbReference type="NCBI Taxonomy" id="77586"/>
    <lineage>
        <taxon>Eukaryota</taxon>
        <taxon>Viridiplantae</taxon>
        <taxon>Streptophyta</taxon>
        <taxon>Embryophyta</taxon>
        <taxon>Tracheophyta</taxon>
        <taxon>Spermatophyta</taxon>
        <taxon>Magnoliopsida</taxon>
        <taxon>Liliopsida</taxon>
        <taxon>Poales</taxon>
        <taxon>Poaceae</taxon>
        <taxon>BOP clade</taxon>
        <taxon>Oryzoideae</taxon>
        <taxon>Oryzeae</taxon>
        <taxon>Oryzinae</taxon>
        <taxon>Leersia</taxon>
    </lineage>
</organism>
<dbReference type="eggNOG" id="KOG1263">
    <property type="taxonomic scope" value="Eukaryota"/>
</dbReference>
<accession>A0A0D9UVP5</accession>
<reference evidence="4 5" key="1">
    <citation type="submission" date="2012-08" db="EMBL/GenBank/DDBJ databases">
        <title>Oryza genome evolution.</title>
        <authorList>
            <person name="Wing R.A."/>
        </authorList>
    </citation>
    <scope>NUCLEOTIDE SEQUENCE</scope>
</reference>
<feature type="domain" description="Rab-GAP TBC" evidence="3">
    <location>
        <begin position="374"/>
        <end position="535"/>
    </location>
</feature>
<dbReference type="GO" id="GO:0016491">
    <property type="term" value="F:oxidoreductase activity"/>
    <property type="evidence" value="ECO:0007669"/>
    <property type="project" value="InterPro"/>
</dbReference>
<dbReference type="SMART" id="SM00164">
    <property type="entry name" value="TBC"/>
    <property type="match status" value="1"/>
</dbReference>
<dbReference type="eggNOG" id="KOG2197">
    <property type="taxonomic scope" value="Eukaryota"/>
</dbReference>
<dbReference type="FunFam" id="1.10.8.270:FF:000021">
    <property type="entry name" value="Ypt/Rab-GAP domain of gyp1p superfamily protein"/>
    <property type="match status" value="1"/>
</dbReference>
<dbReference type="STRING" id="77586.A0A0D9UVP5"/>
<feature type="region of interest" description="Disordered" evidence="2">
    <location>
        <begin position="160"/>
        <end position="195"/>
    </location>
</feature>
<dbReference type="InterPro" id="IPR011707">
    <property type="entry name" value="Cu-oxidase-like_N"/>
</dbReference>
<dbReference type="InterPro" id="IPR000195">
    <property type="entry name" value="Rab-GAP-TBC_dom"/>
</dbReference>
<dbReference type="FunFam" id="2.60.40.420:FF:000012">
    <property type="entry name" value="Monocopper oxidase-like protein"/>
    <property type="match status" value="1"/>
</dbReference>
<dbReference type="InterPro" id="IPR045087">
    <property type="entry name" value="Cu-oxidase_fam"/>
</dbReference>
<evidence type="ECO:0000313" key="5">
    <source>
        <dbReference type="Proteomes" id="UP000032180"/>
    </source>
</evidence>
<dbReference type="InterPro" id="IPR008972">
    <property type="entry name" value="Cupredoxin"/>
</dbReference>
<dbReference type="Gene3D" id="1.10.472.80">
    <property type="entry name" value="Ypt/Rab-GAP domain of gyp1p, domain 3"/>
    <property type="match status" value="1"/>
</dbReference>
<evidence type="ECO:0000313" key="4">
    <source>
        <dbReference type="EnsemblPlants" id="LPERR01G00020.1"/>
    </source>
</evidence>